<accession>A0A7Y3T612</accession>
<protein>
    <submittedName>
        <fullName evidence="1">Uncharacterized protein</fullName>
    </submittedName>
</protein>
<reference evidence="1 2" key="1">
    <citation type="submission" date="2018-11" db="EMBL/GenBank/DDBJ databases">
        <title>Genome sequencing and analysis.</title>
        <authorList>
            <person name="Huang Y.-T."/>
        </authorList>
    </citation>
    <scope>NUCLEOTIDE SEQUENCE [LARGE SCALE GENOMIC DNA]</scope>
    <source>
        <strain evidence="1 2">SHIN</strain>
    </source>
</reference>
<name>A0A7Y3T612_9HYPH</name>
<evidence type="ECO:0000313" key="1">
    <source>
        <dbReference type="EMBL" id="NNV21588.1"/>
    </source>
</evidence>
<organism evidence="1 2">
    <name type="scientific">Brucella pseudogrignonensis</name>
    <dbReference type="NCBI Taxonomy" id="419475"/>
    <lineage>
        <taxon>Bacteria</taxon>
        <taxon>Pseudomonadati</taxon>
        <taxon>Pseudomonadota</taxon>
        <taxon>Alphaproteobacteria</taxon>
        <taxon>Hyphomicrobiales</taxon>
        <taxon>Brucellaceae</taxon>
        <taxon>Brucella/Ochrobactrum group</taxon>
        <taxon>Brucella</taxon>
    </lineage>
</organism>
<dbReference type="AlphaFoldDB" id="A0A7Y3T612"/>
<dbReference type="Proteomes" id="UP000526233">
    <property type="component" value="Unassembled WGS sequence"/>
</dbReference>
<sequence length="67" mass="7806">MKVEYWLFYLFVFIALSHEKPLRTFAGNALTGSMRYEDQNRTSWNTLGIGSACRLSGLVRFRSQLTR</sequence>
<evidence type="ECO:0000313" key="2">
    <source>
        <dbReference type="Proteomes" id="UP000526233"/>
    </source>
</evidence>
<dbReference type="EMBL" id="PKQI01000002">
    <property type="protein sequence ID" value="NNV21588.1"/>
    <property type="molecule type" value="Genomic_DNA"/>
</dbReference>
<comment type="caution">
    <text evidence="1">The sequence shown here is derived from an EMBL/GenBank/DDBJ whole genome shotgun (WGS) entry which is preliminary data.</text>
</comment>
<gene>
    <name evidence="1" type="ORF">EHE22_14245</name>
</gene>
<proteinExistence type="predicted"/>